<proteinExistence type="predicted"/>
<name>A0ABX1AT98_9ACTN</name>
<accession>A0ABX1AT98</accession>
<keyword evidence="3" id="KW-1185">Reference proteome</keyword>
<dbReference type="RefSeq" id="WP_168007246.1">
    <property type="nucleotide sequence ID" value="NZ_JAATEP010000002.1"/>
</dbReference>
<organism evidence="2 3">
    <name type="scientific">Nonomuraea composti</name>
    <dbReference type="NCBI Taxonomy" id="2720023"/>
    <lineage>
        <taxon>Bacteria</taxon>
        <taxon>Bacillati</taxon>
        <taxon>Actinomycetota</taxon>
        <taxon>Actinomycetes</taxon>
        <taxon>Streptosporangiales</taxon>
        <taxon>Streptosporangiaceae</taxon>
        <taxon>Nonomuraea</taxon>
    </lineage>
</organism>
<feature type="region of interest" description="Disordered" evidence="1">
    <location>
        <begin position="46"/>
        <end position="67"/>
    </location>
</feature>
<gene>
    <name evidence="2" type="ORF">HCN51_05185</name>
</gene>
<dbReference type="Proteomes" id="UP000696294">
    <property type="component" value="Unassembled WGS sequence"/>
</dbReference>
<feature type="region of interest" description="Disordered" evidence="1">
    <location>
        <begin position="103"/>
        <end position="133"/>
    </location>
</feature>
<evidence type="ECO:0000313" key="2">
    <source>
        <dbReference type="EMBL" id="NJP88855.1"/>
    </source>
</evidence>
<protein>
    <submittedName>
        <fullName evidence="2">Uncharacterized protein</fullName>
    </submittedName>
</protein>
<comment type="caution">
    <text evidence="2">The sequence shown here is derived from an EMBL/GenBank/DDBJ whole genome shotgun (WGS) entry which is preliminary data.</text>
</comment>
<reference evidence="2 3" key="1">
    <citation type="submission" date="2020-03" db="EMBL/GenBank/DDBJ databases">
        <title>WGS of actinomycetes isolated from Thailand.</title>
        <authorList>
            <person name="Thawai C."/>
        </authorList>
    </citation>
    <scope>NUCLEOTIDE SEQUENCE [LARGE SCALE GENOMIC DNA]</scope>
    <source>
        <strain evidence="2 3">FMUSA5-5</strain>
    </source>
</reference>
<dbReference type="EMBL" id="JAATEP010000002">
    <property type="protein sequence ID" value="NJP88855.1"/>
    <property type="molecule type" value="Genomic_DNA"/>
</dbReference>
<evidence type="ECO:0000313" key="3">
    <source>
        <dbReference type="Proteomes" id="UP000696294"/>
    </source>
</evidence>
<sequence>MDVEVLALAGAAAEALVQAMVSDGWTSARARIARVLSGGDPARVPAEEAELERSGQALRGSELSPSVTAGHWQGRIADLLTRHPERAGELTALLRELRSRPGGTAHVHVGGHNNGNLIIGDHNTARIHRPEPR</sequence>
<evidence type="ECO:0000256" key="1">
    <source>
        <dbReference type="SAM" id="MobiDB-lite"/>
    </source>
</evidence>